<dbReference type="GO" id="GO:0004439">
    <property type="term" value="F:phosphatidylinositol-4,5-bisphosphate 5-phosphatase activity"/>
    <property type="evidence" value="ECO:0007669"/>
    <property type="project" value="TreeGrafter"/>
</dbReference>
<organism evidence="4 5">
    <name type="scientific">Novymonas esmeraldas</name>
    <dbReference type="NCBI Taxonomy" id="1808958"/>
    <lineage>
        <taxon>Eukaryota</taxon>
        <taxon>Discoba</taxon>
        <taxon>Euglenozoa</taxon>
        <taxon>Kinetoplastea</taxon>
        <taxon>Metakinetoplastina</taxon>
        <taxon>Trypanosomatida</taxon>
        <taxon>Trypanosomatidae</taxon>
        <taxon>Novymonas</taxon>
    </lineage>
</organism>
<keyword evidence="2" id="KW-0812">Transmembrane</keyword>
<evidence type="ECO:0000313" key="5">
    <source>
        <dbReference type="Proteomes" id="UP001430356"/>
    </source>
</evidence>
<dbReference type="InterPro" id="IPR046985">
    <property type="entry name" value="IP5"/>
</dbReference>
<evidence type="ECO:0000259" key="3">
    <source>
        <dbReference type="SMART" id="SM00128"/>
    </source>
</evidence>
<evidence type="ECO:0000313" key="4">
    <source>
        <dbReference type="EMBL" id="KAK7200814.1"/>
    </source>
</evidence>
<dbReference type="InterPro" id="IPR000300">
    <property type="entry name" value="IPPc"/>
</dbReference>
<reference evidence="4 5" key="1">
    <citation type="journal article" date="2021" name="MBio">
        <title>A New Model Trypanosomatid, Novymonas esmeraldas: Genomic Perception of Its 'Candidatus Pandoraea novymonadis' Endosymbiont.</title>
        <authorList>
            <person name="Zakharova A."/>
            <person name="Saura A."/>
            <person name="Butenko A."/>
            <person name="Podesvova L."/>
            <person name="Warmusova S."/>
            <person name="Kostygov A.Y."/>
            <person name="Nenarokova A."/>
            <person name="Lukes J."/>
            <person name="Opperdoes F.R."/>
            <person name="Yurchenko V."/>
        </authorList>
    </citation>
    <scope>NUCLEOTIDE SEQUENCE [LARGE SCALE GENOMIC DNA]</scope>
    <source>
        <strain evidence="4 5">E262AT.01</strain>
    </source>
</reference>
<proteinExistence type="predicted"/>
<evidence type="ECO:0000256" key="2">
    <source>
        <dbReference type="SAM" id="Phobius"/>
    </source>
</evidence>
<evidence type="ECO:0000256" key="1">
    <source>
        <dbReference type="SAM" id="MobiDB-lite"/>
    </source>
</evidence>
<dbReference type="Gene3D" id="3.60.10.10">
    <property type="entry name" value="Endonuclease/exonuclease/phosphatase"/>
    <property type="match status" value="1"/>
</dbReference>
<protein>
    <submittedName>
        <fullName evidence="4">Inositol 5-phosphatase-like protein</fullName>
    </submittedName>
</protein>
<dbReference type="Pfam" id="PF22669">
    <property type="entry name" value="Exo_endo_phos2"/>
    <property type="match status" value="1"/>
</dbReference>
<keyword evidence="2" id="KW-0472">Membrane</keyword>
<gene>
    <name evidence="4" type="ORF">NESM_000139800</name>
</gene>
<dbReference type="SMART" id="SM00128">
    <property type="entry name" value="IPPc"/>
    <property type="match status" value="1"/>
</dbReference>
<dbReference type="EMBL" id="JAECZO010000008">
    <property type="protein sequence ID" value="KAK7200814.1"/>
    <property type="molecule type" value="Genomic_DNA"/>
</dbReference>
<feature type="compositionally biased region" description="Low complexity" evidence="1">
    <location>
        <begin position="679"/>
        <end position="694"/>
    </location>
</feature>
<keyword evidence="5" id="KW-1185">Reference proteome</keyword>
<dbReference type="PANTHER" id="PTHR11200:SF300">
    <property type="entry name" value="TYPE II INOSITOL 1,4,5-TRISPHOSPHATE 5-PHOSPHATASE"/>
    <property type="match status" value="1"/>
</dbReference>
<dbReference type="GO" id="GO:0046856">
    <property type="term" value="P:phosphatidylinositol dephosphorylation"/>
    <property type="evidence" value="ECO:0007669"/>
    <property type="project" value="InterPro"/>
</dbReference>
<accession>A0AAW0F3R2</accession>
<feature type="domain" description="Inositol polyphosphate-related phosphatase" evidence="3">
    <location>
        <begin position="235"/>
        <end position="595"/>
    </location>
</feature>
<dbReference type="AlphaFoldDB" id="A0AAW0F3R2"/>
<keyword evidence="2" id="KW-1133">Transmembrane helix</keyword>
<feature type="compositionally biased region" description="Low complexity" evidence="1">
    <location>
        <begin position="631"/>
        <end position="644"/>
    </location>
</feature>
<dbReference type="PANTHER" id="PTHR11200">
    <property type="entry name" value="INOSITOL 5-PHOSPHATASE"/>
    <property type="match status" value="1"/>
</dbReference>
<feature type="region of interest" description="Disordered" evidence="1">
    <location>
        <begin position="672"/>
        <end position="729"/>
    </location>
</feature>
<feature type="region of interest" description="Disordered" evidence="1">
    <location>
        <begin position="617"/>
        <end position="650"/>
    </location>
</feature>
<feature type="region of interest" description="Disordered" evidence="1">
    <location>
        <begin position="195"/>
        <end position="233"/>
    </location>
</feature>
<dbReference type="Proteomes" id="UP001430356">
    <property type="component" value="Unassembled WGS sequence"/>
</dbReference>
<dbReference type="SUPFAM" id="SSF56219">
    <property type="entry name" value="DNase I-like"/>
    <property type="match status" value="1"/>
</dbReference>
<name>A0AAW0F3R2_9TRYP</name>
<feature type="transmembrane region" description="Helical" evidence="2">
    <location>
        <begin position="21"/>
        <end position="42"/>
    </location>
</feature>
<feature type="compositionally biased region" description="Basic and acidic residues" evidence="1">
    <location>
        <begin position="224"/>
        <end position="233"/>
    </location>
</feature>
<dbReference type="InterPro" id="IPR036691">
    <property type="entry name" value="Endo/exonu/phosph_ase_sf"/>
</dbReference>
<sequence length="789" mass="87091">MRGERAGSRHTQPVEPRRAPLLARAAVIIIETIVWLLTFGTVKRVAALEAVLHYSPHWKKRDEAEESIKGALRSGMGAARRLAGPLLRIETEFSAQSGSSDSDDVLTPRTATAYEATLRARLQANARIRSCLRDVAVEELQASFLVNACTWNVDQQAPPVYEDAFLSWLIGQELADEVKHYQEHKQAVLTSGGALTKAASPTGSSTMRSRKATACSSSSSATPDPRHSRQRATADDFRVADQAMAAAILASEWQWLEAKFPDLFLISLQEVEMTGAALVKESTQRSWEWADAIIETLAAATDGAMEYKKVQVVQLVGLVLIVLVQAKHVDYVAHVRLSLTRTGALSVLGNKGSVAMRVTVYGKRFLFISAHFVAHKYNEKRRTGNYQAALKDIRFEMPAWCDDESEVLQTFLNARELLNHSIDNSSVRGTSAWDRLFSVGHSAFRASFTRATETRVLDNHDYVFFLGDLNSRLHALPGPAIKEAVKSGEYDYLLCHDELRQVMVSGEAFDGFQEQWISFPPTYKYDRGTSVFDTSRKRRDPAWCDRVLFRVLEGDAAAVEAAALAAAAPAREKSVGSVGSQASQAAFQSPLPDLQSSPSLQRDFAVSGVWMSLEELESRQLEPDAPAAVADSSTRSSSSTSSDDLAPERSLSRELHDTAAAMAAVAAQNGVESADMLSRSHASSSSPSRAPPHATWERKRCAPTFCAARRPRRTASSSQWSTESERERPTRFPMVTNHVHPLEYSCVSNLRQSDHRPVRARFEVKVIAMEPALVKEIAEEVQRALYEVK</sequence>
<comment type="caution">
    <text evidence="4">The sequence shown here is derived from an EMBL/GenBank/DDBJ whole genome shotgun (WGS) entry which is preliminary data.</text>
</comment>